<feature type="domain" description="Ribbon-helix-helix" evidence="1">
    <location>
        <begin position="9"/>
        <end position="72"/>
    </location>
</feature>
<dbReference type="RefSeq" id="WP_092862206.1">
    <property type="nucleotide sequence ID" value="NZ_FOQH01000008.1"/>
</dbReference>
<accession>A0A1I3KAM9</accession>
<dbReference type="AlphaFoldDB" id="A0A1I3KAM9"/>
<organism evidence="2 3">
    <name type="scientific">Albimonas pacifica</name>
    <dbReference type="NCBI Taxonomy" id="1114924"/>
    <lineage>
        <taxon>Bacteria</taxon>
        <taxon>Pseudomonadati</taxon>
        <taxon>Pseudomonadota</taxon>
        <taxon>Alphaproteobacteria</taxon>
        <taxon>Rhodobacterales</taxon>
        <taxon>Paracoccaceae</taxon>
        <taxon>Albimonas</taxon>
    </lineage>
</organism>
<dbReference type="EMBL" id="FOQH01000008">
    <property type="protein sequence ID" value="SFI69390.1"/>
    <property type="molecule type" value="Genomic_DNA"/>
</dbReference>
<reference evidence="2 3" key="1">
    <citation type="submission" date="2016-10" db="EMBL/GenBank/DDBJ databases">
        <authorList>
            <person name="de Groot N.N."/>
        </authorList>
    </citation>
    <scope>NUCLEOTIDE SEQUENCE [LARGE SCALE GENOMIC DNA]</scope>
    <source>
        <strain evidence="2 3">CGMCC 1.11030</strain>
    </source>
</reference>
<dbReference type="OrthoDB" id="7477016at2"/>
<evidence type="ECO:0000259" key="1">
    <source>
        <dbReference type="Pfam" id="PF13467"/>
    </source>
</evidence>
<proteinExistence type="predicted"/>
<keyword evidence="3" id="KW-1185">Reference proteome</keyword>
<sequence length="87" mass="9091">MSPAPYAPPEKRSLTLRGHRSSVSLEPEFWAAFRAVAARRGQALNALAAEIDAGRPPEVGLACALRTFVLREALAGRIAGPADAGAP</sequence>
<dbReference type="Gene3D" id="1.10.3990.20">
    <property type="entry name" value="protein bp1543"/>
    <property type="match status" value="1"/>
</dbReference>
<dbReference type="Pfam" id="PF13467">
    <property type="entry name" value="RHH_4"/>
    <property type="match status" value="1"/>
</dbReference>
<evidence type="ECO:0000313" key="2">
    <source>
        <dbReference type="EMBL" id="SFI69390.1"/>
    </source>
</evidence>
<dbReference type="STRING" id="1114924.SAMN05216258_108363"/>
<protein>
    <submittedName>
        <fullName evidence="2">Ribbon-helix-helix domain-containing protein</fullName>
    </submittedName>
</protein>
<name>A0A1I3KAM9_9RHOB</name>
<dbReference type="InterPro" id="IPR027373">
    <property type="entry name" value="RHH_dom"/>
</dbReference>
<evidence type="ECO:0000313" key="3">
    <source>
        <dbReference type="Proteomes" id="UP000199377"/>
    </source>
</evidence>
<dbReference type="InterPro" id="IPR038268">
    <property type="entry name" value="RHH_sf"/>
</dbReference>
<gene>
    <name evidence="2" type="ORF">SAMN05216258_108363</name>
</gene>
<dbReference type="Proteomes" id="UP000199377">
    <property type="component" value="Unassembled WGS sequence"/>
</dbReference>